<dbReference type="OrthoDB" id="9792323at2"/>
<gene>
    <name evidence="2" type="ORF">D8779_08290</name>
</gene>
<protein>
    <submittedName>
        <fullName evidence="2">VOC family protein</fullName>
    </submittedName>
</protein>
<dbReference type="InterPro" id="IPR052164">
    <property type="entry name" value="Anthracycline_SecMetBiosynth"/>
</dbReference>
<dbReference type="SUPFAM" id="SSF54593">
    <property type="entry name" value="Glyoxalase/Bleomycin resistance protein/Dihydroxybiphenyl dioxygenase"/>
    <property type="match status" value="1"/>
</dbReference>
<proteinExistence type="predicted"/>
<dbReference type="RefSeq" id="WP_136663939.1">
    <property type="nucleotide sequence ID" value="NZ_CP180477.1"/>
</dbReference>
<sequence length="115" mass="12642">MNQAEQNLRIDYIEFAAIDLPALKQFYQQVFAWAFTDYGPHYSSFSDGRMSGGFSTEVTAGNGPLVVIYASDLEAVCGQVTAAGGQITQAIFSFPGGRRFEFLDPSNNRLAVWSE</sequence>
<reference evidence="2 3" key="1">
    <citation type="submission" date="2018-10" db="EMBL/GenBank/DDBJ databases">
        <title>Pseudomonas leptonychotis sp. nov., isolated from Weddell seals in Antarctica.</title>
        <authorList>
            <person name="Novakova D."/>
            <person name="Svec P."/>
            <person name="Kralova S."/>
            <person name="Kristofova L."/>
            <person name="Zeman M."/>
            <person name="Pantucek R."/>
            <person name="Maslanova I."/>
            <person name="Sedlacek I."/>
        </authorList>
    </citation>
    <scope>NUCLEOTIDE SEQUENCE [LARGE SCALE GENOMIC DNA]</scope>
    <source>
        <strain evidence="2 3">CCM 8849</strain>
    </source>
</reference>
<evidence type="ECO:0000313" key="2">
    <source>
        <dbReference type="EMBL" id="TIH10661.1"/>
    </source>
</evidence>
<dbReference type="AlphaFoldDB" id="A0A4T2A5Y0"/>
<comment type="caution">
    <text evidence="2">The sequence shown here is derived from an EMBL/GenBank/DDBJ whole genome shotgun (WGS) entry which is preliminary data.</text>
</comment>
<dbReference type="InterPro" id="IPR029068">
    <property type="entry name" value="Glyas_Bleomycin-R_OHBP_Dase"/>
</dbReference>
<dbReference type="Proteomes" id="UP000307541">
    <property type="component" value="Unassembled WGS sequence"/>
</dbReference>
<organism evidence="2 3">
    <name type="scientific">Pseudomonas leptonychotis</name>
    <dbReference type="NCBI Taxonomy" id="2448482"/>
    <lineage>
        <taxon>Bacteria</taxon>
        <taxon>Pseudomonadati</taxon>
        <taxon>Pseudomonadota</taxon>
        <taxon>Gammaproteobacteria</taxon>
        <taxon>Pseudomonadales</taxon>
        <taxon>Pseudomonadaceae</taxon>
        <taxon>Pseudomonas</taxon>
    </lineage>
</organism>
<dbReference type="Gene3D" id="3.10.180.10">
    <property type="entry name" value="2,3-Dihydroxybiphenyl 1,2-Dioxygenase, domain 1"/>
    <property type="match status" value="1"/>
</dbReference>
<evidence type="ECO:0000313" key="3">
    <source>
        <dbReference type="Proteomes" id="UP000307541"/>
    </source>
</evidence>
<feature type="domain" description="VOC" evidence="1">
    <location>
        <begin position="9"/>
        <end position="115"/>
    </location>
</feature>
<dbReference type="InterPro" id="IPR037523">
    <property type="entry name" value="VOC_core"/>
</dbReference>
<dbReference type="PROSITE" id="PS51819">
    <property type="entry name" value="VOC"/>
    <property type="match status" value="1"/>
</dbReference>
<accession>A0A4T2A5Y0</accession>
<dbReference type="Pfam" id="PF00903">
    <property type="entry name" value="Glyoxalase"/>
    <property type="match status" value="1"/>
</dbReference>
<evidence type="ECO:0000259" key="1">
    <source>
        <dbReference type="PROSITE" id="PS51819"/>
    </source>
</evidence>
<keyword evidence="3" id="KW-1185">Reference proteome</keyword>
<name>A0A4T2A5Y0_9PSED</name>
<dbReference type="InterPro" id="IPR004360">
    <property type="entry name" value="Glyas_Fos-R_dOase_dom"/>
</dbReference>
<dbReference type="PANTHER" id="PTHR33993">
    <property type="entry name" value="GLYOXALASE-RELATED"/>
    <property type="match status" value="1"/>
</dbReference>
<dbReference type="PANTHER" id="PTHR33993:SF1">
    <property type="entry name" value="GLYOXALASE FAMILY PROTEIN"/>
    <property type="match status" value="1"/>
</dbReference>
<dbReference type="EMBL" id="RFLV01000001">
    <property type="protein sequence ID" value="TIH10661.1"/>
    <property type="molecule type" value="Genomic_DNA"/>
</dbReference>
<dbReference type="CDD" id="cd07247">
    <property type="entry name" value="SgaA_N_like"/>
    <property type="match status" value="1"/>
</dbReference>